<keyword evidence="1" id="KW-0812">Transmembrane</keyword>
<keyword evidence="3" id="KW-1185">Reference proteome</keyword>
<name>C6C5Z0_MUSP7</name>
<feature type="transmembrane region" description="Helical" evidence="1">
    <location>
        <begin position="52"/>
        <end position="73"/>
    </location>
</feature>
<dbReference type="Proteomes" id="UP000002734">
    <property type="component" value="Chromosome"/>
</dbReference>
<dbReference type="STRING" id="579405.Dd703_1991"/>
<proteinExistence type="predicted"/>
<dbReference type="KEGG" id="dda:Dd703_1991"/>
<evidence type="ECO:0000313" key="2">
    <source>
        <dbReference type="EMBL" id="ACS85781.1"/>
    </source>
</evidence>
<evidence type="ECO:0000256" key="1">
    <source>
        <dbReference type="SAM" id="Phobius"/>
    </source>
</evidence>
<keyword evidence="1" id="KW-0472">Membrane</keyword>
<organism evidence="2 3">
    <name type="scientific">Musicola paradisiaca (strain Ech703)</name>
    <name type="common">Dickeya paradisiaca</name>
    <name type="synonym">Dickeya dadantii</name>
    <dbReference type="NCBI Taxonomy" id="579405"/>
    <lineage>
        <taxon>Bacteria</taxon>
        <taxon>Pseudomonadati</taxon>
        <taxon>Pseudomonadota</taxon>
        <taxon>Gammaproteobacteria</taxon>
        <taxon>Enterobacterales</taxon>
        <taxon>Pectobacteriaceae</taxon>
        <taxon>Musicola</taxon>
    </lineage>
</organism>
<dbReference type="RefSeq" id="WP_012765598.1">
    <property type="nucleotide sequence ID" value="NC_012880.1"/>
</dbReference>
<feature type="transmembrane region" description="Helical" evidence="1">
    <location>
        <begin position="12"/>
        <end position="40"/>
    </location>
</feature>
<accession>C6C5Z0</accession>
<keyword evidence="1" id="KW-1133">Transmembrane helix</keyword>
<sequence>MKIFKKVGIAWLFFLIFYCSLLVSTVLFICQLGVSAVFYFSDGQFLFLWADALHIALKKGCIVGFILGIGLWVKAKLQEHKDKKNP</sequence>
<evidence type="ECO:0000313" key="3">
    <source>
        <dbReference type="Proteomes" id="UP000002734"/>
    </source>
</evidence>
<dbReference type="AlphaFoldDB" id="C6C5Z0"/>
<dbReference type="EMBL" id="CP001654">
    <property type="protein sequence ID" value="ACS85781.1"/>
    <property type="molecule type" value="Genomic_DNA"/>
</dbReference>
<reference evidence="2" key="1">
    <citation type="submission" date="2009-06" db="EMBL/GenBank/DDBJ databases">
        <title>Complete sequence of Dickeya dadantii Ech703.</title>
        <authorList>
            <consortium name="US DOE Joint Genome Institute"/>
            <person name="Lucas S."/>
            <person name="Copeland A."/>
            <person name="Lapidus A."/>
            <person name="Glavina del Rio T."/>
            <person name="Dalin E."/>
            <person name="Tice H."/>
            <person name="Bruce D."/>
            <person name="Goodwin L."/>
            <person name="Pitluck S."/>
            <person name="Chertkov O."/>
            <person name="Brettin T."/>
            <person name="Detter J.C."/>
            <person name="Han C."/>
            <person name="Larimer F."/>
            <person name="Land M."/>
            <person name="Hauser L."/>
            <person name="Kyrpides N."/>
            <person name="Mikhailova N."/>
            <person name="Balakrishnan V."/>
            <person name="Glasner J."/>
            <person name="Perna N.T."/>
        </authorList>
    </citation>
    <scope>NUCLEOTIDE SEQUENCE [LARGE SCALE GENOMIC DNA]</scope>
    <source>
        <strain evidence="2">Ech703</strain>
    </source>
</reference>
<dbReference type="HOGENOM" id="CLU_185335_1_0_6"/>
<protein>
    <submittedName>
        <fullName evidence="2">Uncharacterized protein</fullName>
    </submittedName>
</protein>
<gene>
    <name evidence="2" type="ordered locus">Dd703_1991</name>
</gene>